<feature type="domain" description="ATP-dependent RNA helicase DHX37-like C-terminal" evidence="1">
    <location>
        <begin position="55"/>
        <end position="110"/>
    </location>
</feature>
<dbReference type="AlphaFoldDB" id="A0AAW2ZM73"/>
<dbReference type="EMBL" id="JAOPGA020001696">
    <property type="protein sequence ID" value="KAL0490565.1"/>
    <property type="molecule type" value="Genomic_DNA"/>
</dbReference>
<organism evidence="2 3">
    <name type="scientific">Acrasis kona</name>
    <dbReference type="NCBI Taxonomy" id="1008807"/>
    <lineage>
        <taxon>Eukaryota</taxon>
        <taxon>Discoba</taxon>
        <taxon>Heterolobosea</taxon>
        <taxon>Tetramitia</taxon>
        <taxon>Eutetramitia</taxon>
        <taxon>Acrasidae</taxon>
        <taxon>Acrasis</taxon>
    </lineage>
</organism>
<comment type="caution">
    <text evidence="2">The sequence shown here is derived from an EMBL/GenBank/DDBJ whole genome shotgun (WGS) entry which is preliminary data.</text>
</comment>
<gene>
    <name evidence="2" type="ORF">AKO1_003047</name>
</gene>
<sequence length="112" mass="12964">MSEVPLRSITVYHEKEKQGLIVRTFAKSLLDGKVFSDLKWDLIATSSDVTGVRRSKRAEELVDRLSNYSGGAVVTRKQLIEIWKKDVDFLKREYLNWVKPECVNKVKWPPAK</sequence>
<keyword evidence="3" id="KW-1185">Reference proteome</keyword>
<evidence type="ECO:0000313" key="3">
    <source>
        <dbReference type="Proteomes" id="UP001431209"/>
    </source>
</evidence>
<dbReference type="InterPro" id="IPR056371">
    <property type="entry name" value="DHX37-like_C"/>
</dbReference>
<dbReference type="Pfam" id="PF23362">
    <property type="entry name" value="DHX37_C"/>
    <property type="match status" value="1"/>
</dbReference>
<accession>A0AAW2ZM73</accession>
<reference evidence="2 3" key="1">
    <citation type="submission" date="2024-03" db="EMBL/GenBank/DDBJ databases">
        <title>The Acrasis kona genome and developmental transcriptomes reveal deep origins of eukaryotic multicellular pathways.</title>
        <authorList>
            <person name="Sheikh S."/>
            <person name="Fu C.-J."/>
            <person name="Brown M.W."/>
            <person name="Baldauf S.L."/>
        </authorList>
    </citation>
    <scope>NUCLEOTIDE SEQUENCE [LARGE SCALE GENOMIC DNA]</scope>
    <source>
        <strain evidence="2 3">ATCC MYA-3509</strain>
    </source>
</reference>
<protein>
    <submittedName>
        <fullName evidence="2">Rha</fullName>
    </submittedName>
</protein>
<evidence type="ECO:0000259" key="1">
    <source>
        <dbReference type="Pfam" id="PF23362"/>
    </source>
</evidence>
<evidence type="ECO:0000313" key="2">
    <source>
        <dbReference type="EMBL" id="KAL0490565.1"/>
    </source>
</evidence>
<proteinExistence type="predicted"/>
<name>A0AAW2ZM73_9EUKA</name>
<dbReference type="Proteomes" id="UP001431209">
    <property type="component" value="Unassembled WGS sequence"/>
</dbReference>